<evidence type="ECO:0000313" key="6">
    <source>
        <dbReference type="EMBL" id="EXC04310.1"/>
    </source>
</evidence>
<sequence>MLTVELTKVPEDEVTRFIKVVLFCTQAAAHQRPTMKQVVEMLSKQVQLNDKALTKPGVYRAHGARHSGGASSEETSSSQAEKGKQSANRFEDPIQSNVADFVTEMFPRCRDGELQPDPVSAKDESGNPKANGSPNTERTAREERLRHR</sequence>
<accession>W9SFL2</accession>
<evidence type="ECO:0008006" key="8">
    <source>
        <dbReference type="Google" id="ProtNLM"/>
    </source>
</evidence>
<dbReference type="PANTHER" id="PTHR47973">
    <property type="entry name" value="CYSTEINE-RICH RECEPTOR-LIKE PROTEIN KINASE 3"/>
    <property type="match status" value="1"/>
</dbReference>
<evidence type="ECO:0000313" key="7">
    <source>
        <dbReference type="Proteomes" id="UP000030645"/>
    </source>
</evidence>
<dbReference type="Proteomes" id="UP000030645">
    <property type="component" value="Unassembled WGS sequence"/>
</dbReference>
<dbReference type="EMBL" id="KE345464">
    <property type="protein sequence ID" value="EXC04310.1"/>
    <property type="molecule type" value="Genomic_DNA"/>
</dbReference>
<evidence type="ECO:0000256" key="5">
    <source>
        <dbReference type="SAM" id="MobiDB-lite"/>
    </source>
</evidence>
<dbReference type="eggNOG" id="KOG1187">
    <property type="taxonomic scope" value="Eukaryota"/>
</dbReference>
<name>W9SFL2_9ROSA</name>
<proteinExistence type="predicted"/>
<keyword evidence="1" id="KW-0808">Transferase</keyword>
<protein>
    <recommendedName>
        <fullName evidence="8">LRR receptor-like serine/threonine-protein kinase</fullName>
    </recommendedName>
</protein>
<feature type="compositionally biased region" description="Basic and acidic residues" evidence="5">
    <location>
        <begin position="81"/>
        <end position="92"/>
    </location>
</feature>
<reference evidence="7" key="1">
    <citation type="submission" date="2013-01" db="EMBL/GenBank/DDBJ databases">
        <title>Draft Genome Sequence of a Mulberry Tree, Morus notabilis C.K. Schneid.</title>
        <authorList>
            <person name="He N."/>
            <person name="Zhao S."/>
        </authorList>
    </citation>
    <scope>NUCLEOTIDE SEQUENCE</scope>
</reference>
<dbReference type="STRING" id="981085.W9SFL2"/>
<keyword evidence="4" id="KW-0067">ATP-binding</keyword>
<evidence type="ECO:0000256" key="2">
    <source>
        <dbReference type="ARBA" id="ARBA00022741"/>
    </source>
</evidence>
<organism evidence="6 7">
    <name type="scientific">Morus notabilis</name>
    <dbReference type="NCBI Taxonomy" id="981085"/>
    <lineage>
        <taxon>Eukaryota</taxon>
        <taxon>Viridiplantae</taxon>
        <taxon>Streptophyta</taxon>
        <taxon>Embryophyta</taxon>
        <taxon>Tracheophyta</taxon>
        <taxon>Spermatophyta</taxon>
        <taxon>Magnoliopsida</taxon>
        <taxon>eudicotyledons</taxon>
        <taxon>Gunneridae</taxon>
        <taxon>Pentapetalae</taxon>
        <taxon>rosids</taxon>
        <taxon>fabids</taxon>
        <taxon>Rosales</taxon>
        <taxon>Moraceae</taxon>
        <taxon>Moreae</taxon>
        <taxon>Morus</taxon>
    </lineage>
</organism>
<feature type="region of interest" description="Disordered" evidence="5">
    <location>
        <begin position="54"/>
        <end position="148"/>
    </location>
</feature>
<dbReference type="GO" id="GO:0005524">
    <property type="term" value="F:ATP binding"/>
    <property type="evidence" value="ECO:0007669"/>
    <property type="project" value="UniProtKB-KW"/>
</dbReference>
<evidence type="ECO:0000256" key="4">
    <source>
        <dbReference type="ARBA" id="ARBA00022840"/>
    </source>
</evidence>
<keyword evidence="2" id="KW-0547">Nucleotide-binding</keyword>
<dbReference type="GO" id="GO:0016301">
    <property type="term" value="F:kinase activity"/>
    <property type="evidence" value="ECO:0007669"/>
    <property type="project" value="UniProtKB-KW"/>
</dbReference>
<feature type="compositionally biased region" description="Polar residues" evidence="5">
    <location>
        <begin position="128"/>
        <end position="137"/>
    </location>
</feature>
<evidence type="ECO:0000256" key="1">
    <source>
        <dbReference type="ARBA" id="ARBA00022679"/>
    </source>
</evidence>
<feature type="compositionally biased region" description="Basic and acidic residues" evidence="5">
    <location>
        <begin position="138"/>
        <end position="148"/>
    </location>
</feature>
<gene>
    <name evidence="6" type="ORF">L484_001573</name>
</gene>
<dbReference type="Gene3D" id="1.10.510.10">
    <property type="entry name" value="Transferase(Phosphotransferase) domain 1"/>
    <property type="match status" value="1"/>
</dbReference>
<dbReference type="AlphaFoldDB" id="W9SFL2"/>
<dbReference type="InterPro" id="IPR052059">
    <property type="entry name" value="CR_Ser/Thr_kinase"/>
</dbReference>
<evidence type="ECO:0000256" key="3">
    <source>
        <dbReference type="ARBA" id="ARBA00022777"/>
    </source>
</evidence>
<feature type="compositionally biased region" description="Low complexity" evidence="5">
    <location>
        <begin position="67"/>
        <end position="80"/>
    </location>
</feature>
<keyword evidence="3" id="KW-0418">Kinase</keyword>
<keyword evidence="7" id="KW-1185">Reference proteome</keyword>